<evidence type="ECO:0000313" key="2">
    <source>
        <dbReference type="EMBL" id="GMA88318.1"/>
    </source>
</evidence>
<proteinExistence type="predicted"/>
<evidence type="ECO:0000256" key="1">
    <source>
        <dbReference type="SAM" id="MobiDB-lite"/>
    </source>
</evidence>
<feature type="region of interest" description="Disordered" evidence="1">
    <location>
        <begin position="1"/>
        <end position="28"/>
    </location>
</feature>
<keyword evidence="3" id="KW-1185">Reference proteome</keyword>
<dbReference type="Proteomes" id="UP001157017">
    <property type="component" value="Unassembled WGS sequence"/>
</dbReference>
<name>A0ABQ6JJD9_9ACTN</name>
<gene>
    <name evidence="2" type="ORF">GCM10025868_35680</name>
</gene>
<accession>A0ABQ6JJD9</accession>
<organism evidence="2 3">
    <name type="scientific">Angustibacter aerolatus</name>
    <dbReference type="NCBI Taxonomy" id="1162965"/>
    <lineage>
        <taxon>Bacteria</taxon>
        <taxon>Bacillati</taxon>
        <taxon>Actinomycetota</taxon>
        <taxon>Actinomycetes</taxon>
        <taxon>Kineosporiales</taxon>
        <taxon>Kineosporiaceae</taxon>
    </lineage>
</organism>
<sequence length="137" mass="13355">MRDTPSTCTCPDGVSATPDSSSPIPAVLGTEPTAITACEPSTRRPSVSLDDHAVAGAGDGGRARAVQHGHAAAAEHVLDHLGGVGVLAGQHAVAGADQGDGAAEAEVGVRELGAGDAGADDHDVLGQVGQVVEPAAR</sequence>
<evidence type="ECO:0000313" key="3">
    <source>
        <dbReference type="Proteomes" id="UP001157017"/>
    </source>
</evidence>
<reference evidence="3" key="1">
    <citation type="journal article" date="2019" name="Int. J. Syst. Evol. Microbiol.">
        <title>The Global Catalogue of Microorganisms (GCM) 10K type strain sequencing project: providing services to taxonomists for standard genome sequencing and annotation.</title>
        <authorList>
            <consortium name="The Broad Institute Genomics Platform"/>
            <consortium name="The Broad Institute Genome Sequencing Center for Infectious Disease"/>
            <person name="Wu L."/>
            <person name="Ma J."/>
        </authorList>
    </citation>
    <scope>NUCLEOTIDE SEQUENCE [LARGE SCALE GENOMIC DNA]</scope>
    <source>
        <strain evidence="3">NBRC 108730</strain>
    </source>
</reference>
<protein>
    <submittedName>
        <fullName evidence="2">Uncharacterized protein</fullName>
    </submittedName>
</protein>
<comment type="caution">
    <text evidence="2">The sequence shown here is derived from an EMBL/GenBank/DDBJ whole genome shotgun (WGS) entry which is preliminary data.</text>
</comment>
<dbReference type="EMBL" id="BSUZ01000001">
    <property type="protein sequence ID" value="GMA88318.1"/>
    <property type="molecule type" value="Genomic_DNA"/>
</dbReference>